<dbReference type="SUPFAM" id="SSF46689">
    <property type="entry name" value="Homeodomain-like"/>
    <property type="match status" value="1"/>
</dbReference>
<dbReference type="Pfam" id="PF00440">
    <property type="entry name" value="TetR_N"/>
    <property type="match status" value="1"/>
</dbReference>
<organism evidence="4 5">
    <name type="scientific">Agrilactobacillus composti DSM 18527 = JCM 14202</name>
    <dbReference type="NCBI Taxonomy" id="1423734"/>
    <lineage>
        <taxon>Bacteria</taxon>
        <taxon>Bacillati</taxon>
        <taxon>Bacillota</taxon>
        <taxon>Bacilli</taxon>
        <taxon>Lactobacillales</taxon>
        <taxon>Lactobacillaceae</taxon>
        <taxon>Agrilactobacillus</taxon>
    </lineage>
</organism>
<protein>
    <submittedName>
        <fullName evidence="4">AcrR family transcriptional regulator</fullName>
    </submittedName>
</protein>
<dbReference type="Gene3D" id="1.10.357.10">
    <property type="entry name" value="Tetracycline Repressor, domain 2"/>
    <property type="match status" value="1"/>
</dbReference>
<dbReference type="STRING" id="1423734.FC83_GL001959"/>
<accession>A0A0R1Y535</accession>
<evidence type="ECO:0000313" key="5">
    <source>
        <dbReference type="Proteomes" id="UP000051236"/>
    </source>
</evidence>
<feature type="domain" description="HTH tetR-type" evidence="3">
    <location>
        <begin position="13"/>
        <end position="73"/>
    </location>
</feature>
<dbReference type="AlphaFoldDB" id="A0A0R1Y535"/>
<dbReference type="InterPro" id="IPR009057">
    <property type="entry name" value="Homeodomain-like_sf"/>
</dbReference>
<evidence type="ECO:0000256" key="2">
    <source>
        <dbReference type="PROSITE-ProRule" id="PRU00335"/>
    </source>
</evidence>
<dbReference type="PATRIC" id="fig|1423734.3.peg.1983"/>
<dbReference type="GO" id="GO:0003700">
    <property type="term" value="F:DNA-binding transcription factor activity"/>
    <property type="evidence" value="ECO:0007669"/>
    <property type="project" value="TreeGrafter"/>
</dbReference>
<dbReference type="PROSITE" id="PS50977">
    <property type="entry name" value="HTH_TETR_2"/>
    <property type="match status" value="1"/>
</dbReference>
<evidence type="ECO:0000313" key="4">
    <source>
        <dbReference type="EMBL" id="KRM34822.1"/>
    </source>
</evidence>
<comment type="caution">
    <text evidence="4">The sequence shown here is derived from an EMBL/GenBank/DDBJ whole genome shotgun (WGS) entry which is preliminary data.</text>
</comment>
<sequence>MENEPKATRRRGKVLENAILTAAWEQLQQHGYAGMTMDDIAKTAHTNKNAIYRRWPTKLDVTIATLQIHVSLKDFYLPDTGDLRDDVVAFLSESIPLINAIGVQNIKAIARDRVLTIQSVLDARAKQDPAKKGPSFQENIVVQYLKTILQRAFLRGELTTDPKDFDGVILNLPVLLILSRLITENTYDQQTIEFFVDKVLLPVFKAQ</sequence>
<keyword evidence="5" id="KW-1185">Reference proteome</keyword>
<reference evidence="4 5" key="1">
    <citation type="journal article" date="2015" name="Genome Announc.">
        <title>Expanding the biotechnology potential of lactobacilli through comparative genomics of 213 strains and associated genera.</title>
        <authorList>
            <person name="Sun Z."/>
            <person name="Harris H.M."/>
            <person name="McCann A."/>
            <person name="Guo C."/>
            <person name="Argimon S."/>
            <person name="Zhang W."/>
            <person name="Yang X."/>
            <person name="Jeffery I.B."/>
            <person name="Cooney J.C."/>
            <person name="Kagawa T.F."/>
            <person name="Liu W."/>
            <person name="Song Y."/>
            <person name="Salvetti E."/>
            <person name="Wrobel A."/>
            <person name="Rasinkangas P."/>
            <person name="Parkhill J."/>
            <person name="Rea M.C."/>
            <person name="O'Sullivan O."/>
            <person name="Ritari J."/>
            <person name="Douillard F.P."/>
            <person name="Paul Ross R."/>
            <person name="Yang R."/>
            <person name="Briner A.E."/>
            <person name="Felis G.E."/>
            <person name="de Vos W.M."/>
            <person name="Barrangou R."/>
            <person name="Klaenhammer T.R."/>
            <person name="Caufield P.W."/>
            <person name="Cui Y."/>
            <person name="Zhang H."/>
            <person name="O'Toole P.W."/>
        </authorList>
    </citation>
    <scope>NUCLEOTIDE SEQUENCE [LARGE SCALE GENOMIC DNA]</scope>
    <source>
        <strain evidence="4 5">DSM 18527</strain>
    </source>
</reference>
<gene>
    <name evidence="4" type="ORF">FC83_GL001959</name>
</gene>
<dbReference type="Proteomes" id="UP000051236">
    <property type="component" value="Unassembled WGS sequence"/>
</dbReference>
<dbReference type="Gene3D" id="1.10.10.60">
    <property type="entry name" value="Homeodomain-like"/>
    <property type="match status" value="1"/>
</dbReference>
<evidence type="ECO:0000259" key="3">
    <source>
        <dbReference type="PROSITE" id="PS50977"/>
    </source>
</evidence>
<evidence type="ECO:0000256" key="1">
    <source>
        <dbReference type="ARBA" id="ARBA00023125"/>
    </source>
</evidence>
<keyword evidence="1 2" id="KW-0238">DNA-binding</keyword>
<dbReference type="EMBL" id="AZGA01000020">
    <property type="protein sequence ID" value="KRM34822.1"/>
    <property type="molecule type" value="Genomic_DNA"/>
</dbReference>
<dbReference type="PANTHER" id="PTHR30055:SF148">
    <property type="entry name" value="TETR-FAMILY TRANSCRIPTIONAL REGULATOR"/>
    <property type="match status" value="1"/>
</dbReference>
<dbReference type="InterPro" id="IPR050109">
    <property type="entry name" value="HTH-type_TetR-like_transc_reg"/>
</dbReference>
<name>A0A0R1Y535_9LACO</name>
<feature type="DNA-binding region" description="H-T-H motif" evidence="2">
    <location>
        <begin position="36"/>
        <end position="55"/>
    </location>
</feature>
<proteinExistence type="predicted"/>
<dbReference type="eggNOG" id="COG1309">
    <property type="taxonomic scope" value="Bacteria"/>
</dbReference>
<dbReference type="PANTHER" id="PTHR30055">
    <property type="entry name" value="HTH-TYPE TRANSCRIPTIONAL REGULATOR RUTR"/>
    <property type="match status" value="1"/>
</dbReference>
<dbReference type="GO" id="GO:0000976">
    <property type="term" value="F:transcription cis-regulatory region binding"/>
    <property type="evidence" value="ECO:0007669"/>
    <property type="project" value="TreeGrafter"/>
</dbReference>
<dbReference type="InterPro" id="IPR001647">
    <property type="entry name" value="HTH_TetR"/>
</dbReference>
<dbReference type="RefSeq" id="WP_057002499.1">
    <property type="nucleotide sequence ID" value="NZ_AZGA01000020.1"/>
</dbReference>